<gene>
    <name evidence="1" type="ORF">PGIGA_G00197410</name>
</gene>
<sequence>MWVCLSLIILNSFLIISITYRCPVFSFPPLLVFSCASGCQIGTVCPLHLQELKLVRLECEGVAQKHKQVTNETAPLKGVAEML</sequence>
<reference evidence="1 2" key="1">
    <citation type="journal article" date="2022" name="bioRxiv">
        <title>An ancient truncated duplication of the anti-Mullerian hormone receptor type 2 gene is a potential conserved master sex determinant in the Pangasiidae catfish family.</title>
        <authorList>
            <person name="Wen M."/>
            <person name="Pan Q."/>
            <person name="Jouanno E."/>
            <person name="Montfort J."/>
            <person name="Zahm M."/>
            <person name="Cabau C."/>
            <person name="Klopp C."/>
            <person name="Iampietro C."/>
            <person name="Roques C."/>
            <person name="Bouchez O."/>
            <person name="Castinel A."/>
            <person name="Donnadieu C."/>
            <person name="Parrinello H."/>
            <person name="Poncet C."/>
            <person name="Belmonte E."/>
            <person name="Gautier V."/>
            <person name="Avarre J.-C."/>
            <person name="Dugue R."/>
            <person name="Gustiano R."/>
            <person name="Ha T.T.T."/>
            <person name="Campet M."/>
            <person name="Sriphairoj K."/>
            <person name="Ribolli J."/>
            <person name="de Almeida F.L."/>
            <person name="Desvignes T."/>
            <person name="Postlethwait J.H."/>
            <person name="Bucao C.F."/>
            <person name="Robinson-Rechavi M."/>
            <person name="Bobe J."/>
            <person name="Herpin A."/>
            <person name="Guiguen Y."/>
        </authorList>
    </citation>
    <scope>NUCLEOTIDE SEQUENCE [LARGE SCALE GENOMIC DNA]</scope>
    <source>
        <strain evidence="1">YG-Dec2019</strain>
    </source>
</reference>
<accession>A0ACC5WCZ5</accession>
<evidence type="ECO:0000313" key="2">
    <source>
        <dbReference type="Proteomes" id="UP000829447"/>
    </source>
</evidence>
<keyword evidence="2" id="KW-1185">Reference proteome</keyword>
<comment type="caution">
    <text evidence="1">The sequence shown here is derived from an EMBL/GenBank/DDBJ whole genome shotgun (WGS) entry which is preliminary data.</text>
</comment>
<proteinExistence type="predicted"/>
<feature type="non-terminal residue" evidence="1">
    <location>
        <position position="83"/>
    </location>
</feature>
<protein>
    <submittedName>
        <fullName evidence="1">Uncharacterized protein</fullName>
    </submittedName>
</protein>
<evidence type="ECO:0000313" key="1">
    <source>
        <dbReference type="EMBL" id="MCI4376919.1"/>
    </source>
</evidence>
<organism evidence="1 2">
    <name type="scientific">Pangasianodon gigas</name>
    <name type="common">Mekong giant catfish</name>
    <name type="synonym">Pangasius gigas</name>
    <dbReference type="NCBI Taxonomy" id="30993"/>
    <lineage>
        <taxon>Eukaryota</taxon>
        <taxon>Metazoa</taxon>
        <taxon>Chordata</taxon>
        <taxon>Craniata</taxon>
        <taxon>Vertebrata</taxon>
        <taxon>Euteleostomi</taxon>
        <taxon>Actinopterygii</taxon>
        <taxon>Neopterygii</taxon>
        <taxon>Teleostei</taxon>
        <taxon>Ostariophysi</taxon>
        <taxon>Siluriformes</taxon>
        <taxon>Pangasiidae</taxon>
        <taxon>Pangasianodon</taxon>
    </lineage>
</organism>
<dbReference type="Proteomes" id="UP000829447">
    <property type="component" value="Linkage Group LG4"/>
</dbReference>
<name>A0ACC5WCZ5_PANGG</name>
<dbReference type="EMBL" id="CM040457">
    <property type="protein sequence ID" value="MCI4376919.1"/>
    <property type="molecule type" value="Genomic_DNA"/>
</dbReference>